<keyword evidence="2" id="KW-1185">Reference proteome</keyword>
<name>A0A392S9P6_9FABA</name>
<organism evidence="1 2">
    <name type="scientific">Trifolium medium</name>
    <dbReference type="NCBI Taxonomy" id="97028"/>
    <lineage>
        <taxon>Eukaryota</taxon>
        <taxon>Viridiplantae</taxon>
        <taxon>Streptophyta</taxon>
        <taxon>Embryophyta</taxon>
        <taxon>Tracheophyta</taxon>
        <taxon>Spermatophyta</taxon>
        <taxon>Magnoliopsida</taxon>
        <taxon>eudicotyledons</taxon>
        <taxon>Gunneridae</taxon>
        <taxon>Pentapetalae</taxon>
        <taxon>rosids</taxon>
        <taxon>fabids</taxon>
        <taxon>Fabales</taxon>
        <taxon>Fabaceae</taxon>
        <taxon>Papilionoideae</taxon>
        <taxon>50 kb inversion clade</taxon>
        <taxon>NPAAA clade</taxon>
        <taxon>Hologalegina</taxon>
        <taxon>IRL clade</taxon>
        <taxon>Trifolieae</taxon>
        <taxon>Trifolium</taxon>
    </lineage>
</organism>
<feature type="non-terminal residue" evidence="1">
    <location>
        <position position="27"/>
    </location>
</feature>
<dbReference type="Proteomes" id="UP000265520">
    <property type="component" value="Unassembled WGS sequence"/>
</dbReference>
<evidence type="ECO:0000313" key="1">
    <source>
        <dbReference type="EMBL" id="MCI44690.1"/>
    </source>
</evidence>
<proteinExistence type="predicted"/>
<comment type="caution">
    <text evidence="1">The sequence shown here is derived from an EMBL/GenBank/DDBJ whole genome shotgun (WGS) entry which is preliminary data.</text>
</comment>
<accession>A0A392S9P6</accession>
<evidence type="ECO:0000313" key="2">
    <source>
        <dbReference type="Proteomes" id="UP000265520"/>
    </source>
</evidence>
<sequence length="27" mass="3108">MTSRGSFENRKGVTSEACELDAFLFRR</sequence>
<reference evidence="1 2" key="1">
    <citation type="journal article" date="2018" name="Front. Plant Sci.">
        <title>Red Clover (Trifolium pratense) and Zigzag Clover (T. medium) - A Picture of Genomic Similarities and Differences.</title>
        <authorList>
            <person name="Dluhosova J."/>
            <person name="Istvanek J."/>
            <person name="Nedelnik J."/>
            <person name="Repkova J."/>
        </authorList>
    </citation>
    <scope>NUCLEOTIDE SEQUENCE [LARGE SCALE GENOMIC DNA]</scope>
    <source>
        <strain evidence="2">cv. 10/8</strain>
        <tissue evidence="1">Leaf</tissue>
    </source>
</reference>
<dbReference type="AlphaFoldDB" id="A0A392S9P6"/>
<dbReference type="EMBL" id="LXQA010334023">
    <property type="protein sequence ID" value="MCI44690.1"/>
    <property type="molecule type" value="Genomic_DNA"/>
</dbReference>
<protein>
    <submittedName>
        <fullName evidence="1">Uncharacterized protein</fullName>
    </submittedName>
</protein>